<protein>
    <recommendedName>
        <fullName evidence="5">Aminopeptidase N</fullName>
        <ecNumber evidence="4">3.4.11.2</ecNumber>
    </recommendedName>
    <alternativeName>
        <fullName evidence="12">Alanine aminopeptidase</fullName>
    </alternativeName>
    <alternativeName>
        <fullName evidence="13">Lysyl aminopeptidase</fullName>
    </alternativeName>
</protein>
<dbReference type="FunFam" id="2.60.40.1730:FF:000010">
    <property type="entry name" value="Putative aminopeptidase N"/>
    <property type="match status" value="1"/>
</dbReference>
<sequence length="924" mass="101232">MAGNLTRDEALERSRVLTLDSYEVDLDLTAGPERFGSTTVIRFRCSEPTAEVFCELADADVHELVLNGAPLDPARYDRALGRIPLSGLAEDNELRVVADCTYSRSGQGLHRFTDPVDGDVYLHSQCATADAPRIFACFDQPDLKATFEFTVTAPSGWVVVSNTAEDACEALGEVRRWHFPATPKLPTYLAGVVAGAYRGVADEYVGPDGQRIPLRLFTRASLAQHLDAEAVFDVTRRGFDFYQKAFDLPYAFGKYDQLFVPELNFGAMENPGCVTIRERYVFRSRVTDADYERRAGTILHEMAHMWFGNLVTMRWWDDLWLNESFATYAATLAQVEATRWTGAWATFADSTKAHAYRQDQLPSTHPIAADIKDIHSMEVNFDAITYHKGASVLRQLVAAVGADAFLAGLRRYFRRHAWGNTTLADLLEALGEETGRNLVEWSRQWLETAGPTMLSPEVAVDADGRFTSFAVRQTAPADHPTLRPHRLAIGLYDRTAGTLRRRARVEVDVAGERTEVAELLGAARPDLLLLNDDDLTYAKIRLDPDSVAAMLDGIGEITDPLAQAVCWTIAWDMTRDGQLPAHDYVALVLSGVDSVRNASIVRTLLRQACLAARTYTDPAWRPQGLRALTDRLLDLARTAEPGGEAQLAYVQALAVVATGPDHLATIARLLAGSEELPGLSVDTDLRWSLLLRLVVTGAAGDAEIELELTRDPTAGGQRNAAGCQAAVGTARSKERAWRQITAGELSNAVLRGTLDGFWQPEQAELLTPYVEEYFTALESVLGHWPSELTQTLATAAYPATVTSADTLTRTDDYLANAEPPGWLRRLVLEGRDELARTLRAQQAAREVPGPANRSTERAGVDRLRPGAFAFEGQASRNRRSSPPASNAAADHAASTPSPAHGASGIAARSTVAWMVRPAFIGETW</sequence>
<evidence type="ECO:0000256" key="9">
    <source>
        <dbReference type="ARBA" id="ARBA00022801"/>
    </source>
</evidence>
<evidence type="ECO:0000256" key="6">
    <source>
        <dbReference type="ARBA" id="ARBA00022438"/>
    </source>
</evidence>
<evidence type="ECO:0000256" key="4">
    <source>
        <dbReference type="ARBA" id="ARBA00012564"/>
    </source>
</evidence>
<evidence type="ECO:0000256" key="11">
    <source>
        <dbReference type="ARBA" id="ARBA00023049"/>
    </source>
</evidence>
<feature type="domain" description="Peptidase M1 membrane alanine aminopeptidase" evidence="15">
    <location>
        <begin position="232"/>
        <end position="445"/>
    </location>
</feature>
<dbReference type="RefSeq" id="WP_238361696.1">
    <property type="nucleotide sequence ID" value="NZ_BAABJL010000106.1"/>
</dbReference>
<evidence type="ECO:0000256" key="10">
    <source>
        <dbReference type="ARBA" id="ARBA00022833"/>
    </source>
</evidence>
<feature type="region of interest" description="Disordered" evidence="14">
    <location>
        <begin position="840"/>
        <end position="905"/>
    </location>
</feature>
<keyword evidence="9 18" id="KW-0378">Hydrolase</keyword>
<evidence type="ECO:0000256" key="7">
    <source>
        <dbReference type="ARBA" id="ARBA00022670"/>
    </source>
</evidence>
<feature type="compositionally biased region" description="Low complexity" evidence="14">
    <location>
        <begin position="880"/>
        <end position="899"/>
    </location>
</feature>
<dbReference type="SUPFAM" id="SSF63737">
    <property type="entry name" value="Leukotriene A4 hydrolase N-terminal domain"/>
    <property type="match status" value="1"/>
</dbReference>
<dbReference type="PRINTS" id="PR00756">
    <property type="entry name" value="ALADIPTASE"/>
</dbReference>
<dbReference type="InterPro" id="IPR024571">
    <property type="entry name" value="ERAP1-like_C_dom"/>
</dbReference>
<evidence type="ECO:0000259" key="15">
    <source>
        <dbReference type="Pfam" id="PF01433"/>
    </source>
</evidence>
<evidence type="ECO:0000256" key="3">
    <source>
        <dbReference type="ARBA" id="ARBA00010136"/>
    </source>
</evidence>
<dbReference type="InterPro" id="IPR014782">
    <property type="entry name" value="Peptidase_M1_dom"/>
</dbReference>
<evidence type="ECO:0000256" key="14">
    <source>
        <dbReference type="SAM" id="MobiDB-lite"/>
    </source>
</evidence>
<dbReference type="GO" id="GO:0005737">
    <property type="term" value="C:cytoplasm"/>
    <property type="evidence" value="ECO:0007669"/>
    <property type="project" value="TreeGrafter"/>
</dbReference>
<evidence type="ECO:0000256" key="5">
    <source>
        <dbReference type="ARBA" id="ARBA00015611"/>
    </source>
</evidence>
<keyword evidence="11" id="KW-0482">Metalloprotease</keyword>
<evidence type="ECO:0000256" key="8">
    <source>
        <dbReference type="ARBA" id="ARBA00022723"/>
    </source>
</evidence>
<keyword evidence="7" id="KW-0645">Protease</keyword>
<organism evidence="18 19">
    <name type="scientific">Actinopolymorpha pittospori</name>
    <dbReference type="NCBI Taxonomy" id="648752"/>
    <lineage>
        <taxon>Bacteria</taxon>
        <taxon>Bacillati</taxon>
        <taxon>Actinomycetota</taxon>
        <taxon>Actinomycetes</taxon>
        <taxon>Propionibacteriales</taxon>
        <taxon>Actinopolymorphaceae</taxon>
        <taxon>Actinopolymorpha</taxon>
    </lineage>
</organism>
<dbReference type="GO" id="GO:0043171">
    <property type="term" value="P:peptide catabolic process"/>
    <property type="evidence" value="ECO:0007669"/>
    <property type="project" value="TreeGrafter"/>
</dbReference>
<dbReference type="Pfam" id="PF17900">
    <property type="entry name" value="Peptidase_M1_N"/>
    <property type="match status" value="1"/>
</dbReference>
<evidence type="ECO:0000313" key="19">
    <source>
        <dbReference type="Proteomes" id="UP000638648"/>
    </source>
</evidence>
<dbReference type="GO" id="GO:0042277">
    <property type="term" value="F:peptide binding"/>
    <property type="evidence" value="ECO:0007669"/>
    <property type="project" value="TreeGrafter"/>
</dbReference>
<evidence type="ECO:0000313" key="18">
    <source>
        <dbReference type="EMBL" id="MBE1609815.1"/>
    </source>
</evidence>
<evidence type="ECO:0000259" key="16">
    <source>
        <dbReference type="Pfam" id="PF11838"/>
    </source>
</evidence>
<feature type="domain" description="ERAP1-like C-terminal" evidence="16">
    <location>
        <begin position="528"/>
        <end position="835"/>
    </location>
</feature>
<dbReference type="PANTHER" id="PTHR11533">
    <property type="entry name" value="PROTEASE M1 ZINC METALLOPROTEASE"/>
    <property type="match status" value="1"/>
</dbReference>
<evidence type="ECO:0000256" key="12">
    <source>
        <dbReference type="ARBA" id="ARBA00029811"/>
    </source>
</evidence>
<reference evidence="18" key="1">
    <citation type="submission" date="2020-10" db="EMBL/GenBank/DDBJ databases">
        <title>Sequencing the genomes of 1000 actinobacteria strains.</title>
        <authorList>
            <person name="Klenk H.-P."/>
        </authorList>
    </citation>
    <scope>NUCLEOTIDE SEQUENCE</scope>
    <source>
        <strain evidence="18">DSM 45354</strain>
    </source>
</reference>
<feature type="domain" description="Aminopeptidase N-like N-terminal" evidence="17">
    <location>
        <begin position="21"/>
        <end position="189"/>
    </location>
</feature>
<dbReference type="GO" id="GO:0016285">
    <property type="term" value="F:alanyl aminopeptidase activity"/>
    <property type="evidence" value="ECO:0007669"/>
    <property type="project" value="UniProtKB-EC"/>
</dbReference>
<name>A0A927MZG8_9ACTN</name>
<dbReference type="GO" id="GO:0008270">
    <property type="term" value="F:zinc ion binding"/>
    <property type="evidence" value="ECO:0007669"/>
    <property type="project" value="InterPro"/>
</dbReference>
<dbReference type="Proteomes" id="UP000638648">
    <property type="component" value="Unassembled WGS sequence"/>
</dbReference>
<dbReference type="Pfam" id="PF01433">
    <property type="entry name" value="Peptidase_M1"/>
    <property type="match status" value="1"/>
</dbReference>
<dbReference type="EC" id="3.4.11.2" evidence="4"/>
<comment type="cofactor">
    <cofactor evidence="2">
        <name>Zn(2+)</name>
        <dbReference type="ChEBI" id="CHEBI:29105"/>
    </cofactor>
</comment>
<proteinExistence type="inferred from homology"/>
<dbReference type="Gene3D" id="2.60.40.1730">
    <property type="entry name" value="tricorn interacting facor f3 domain"/>
    <property type="match status" value="1"/>
</dbReference>
<dbReference type="PANTHER" id="PTHR11533:SF174">
    <property type="entry name" value="PUROMYCIN-SENSITIVE AMINOPEPTIDASE-RELATED"/>
    <property type="match status" value="1"/>
</dbReference>
<evidence type="ECO:0000256" key="1">
    <source>
        <dbReference type="ARBA" id="ARBA00000098"/>
    </source>
</evidence>
<dbReference type="Gene3D" id="1.10.390.10">
    <property type="entry name" value="Neutral Protease Domain 2"/>
    <property type="match status" value="1"/>
</dbReference>
<dbReference type="GO" id="GO:0070006">
    <property type="term" value="F:metalloaminopeptidase activity"/>
    <property type="evidence" value="ECO:0007669"/>
    <property type="project" value="TreeGrafter"/>
</dbReference>
<dbReference type="NCBIfam" id="TIGR02412">
    <property type="entry name" value="pepN_strep_liv"/>
    <property type="match status" value="1"/>
</dbReference>
<comment type="catalytic activity">
    <reaction evidence="1">
        <text>Release of an N-terminal amino acid, Xaa-|-Yaa- from a peptide, amide or arylamide. Xaa is preferably Ala, but may be most amino acids including Pro (slow action). When a terminal hydrophobic residue is followed by a prolyl residue, the two may be released as an intact Xaa-Pro dipeptide.</text>
        <dbReference type="EC" id="3.4.11.2"/>
    </reaction>
</comment>
<dbReference type="EMBL" id="JADBEM010000001">
    <property type="protein sequence ID" value="MBE1609815.1"/>
    <property type="molecule type" value="Genomic_DNA"/>
</dbReference>
<evidence type="ECO:0000256" key="13">
    <source>
        <dbReference type="ARBA" id="ARBA00031533"/>
    </source>
</evidence>
<dbReference type="GO" id="GO:0005615">
    <property type="term" value="C:extracellular space"/>
    <property type="evidence" value="ECO:0007669"/>
    <property type="project" value="TreeGrafter"/>
</dbReference>
<dbReference type="InterPro" id="IPR001930">
    <property type="entry name" value="Peptidase_M1"/>
</dbReference>
<gene>
    <name evidence="18" type="ORF">HEB94_006663</name>
</gene>
<dbReference type="Pfam" id="PF11838">
    <property type="entry name" value="ERAP1_C"/>
    <property type="match status" value="1"/>
</dbReference>
<keyword evidence="8" id="KW-0479">Metal-binding</keyword>
<keyword evidence="10" id="KW-0862">Zinc</keyword>
<feature type="compositionally biased region" description="Basic and acidic residues" evidence="14">
    <location>
        <begin position="854"/>
        <end position="864"/>
    </location>
</feature>
<dbReference type="SUPFAM" id="SSF55486">
    <property type="entry name" value="Metalloproteases ('zincins'), catalytic domain"/>
    <property type="match status" value="1"/>
</dbReference>
<comment type="similarity">
    <text evidence="3">Belongs to the peptidase M1 family.</text>
</comment>
<dbReference type="InterPro" id="IPR042097">
    <property type="entry name" value="Aminopeptidase_N-like_N_sf"/>
</dbReference>
<dbReference type="InterPro" id="IPR045357">
    <property type="entry name" value="Aminopeptidase_N-like_N"/>
</dbReference>
<dbReference type="CDD" id="cd09602">
    <property type="entry name" value="M1_APN"/>
    <property type="match status" value="1"/>
</dbReference>
<accession>A0A927MZG8</accession>
<comment type="caution">
    <text evidence="18">The sequence shown here is derived from an EMBL/GenBank/DDBJ whole genome shotgun (WGS) entry which is preliminary data.</text>
</comment>
<dbReference type="InterPro" id="IPR050344">
    <property type="entry name" value="Peptidase_M1_aminopeptidases"/>
</dbReference>
<dbReference type="AlphaFoldDB" id="A0A927MZG8"/>
<dbReference type="GO" id="GO:0006508">
    <property type="term" value="P:proteolysis"/>
    <property type="evidence" value="ECO:0007669"/>
    <property type="project" value="UniProtKB-KW"/>
</dbReference>
<dbReference type="GO" id="GO:0016020">
    <property type="term" value="C:membrane"/>
    <property type="evidence" value="ECO:0007669"/>
    <property type="project" value="TreeGrafter"/>
</dbReference>
<dbReference type="InterPro" id="IPR012778">
    <property type="entry name" value="Pept_M1_aminopeptidase"/>
</dbReference>
<keyword evidence="19" id="KW-1185">Reference proteome</keyword>
<evidence type="ECO:0000256" key="2">
    <source>
        <dbReference type="ARBA" id="ARBA00001947"/>
    </source>
</evidence>
<evidence type="ECO:0000259" key="17">
    <source>
        <dbReference type="Pfam" id="PF17900"/>
    </source>
</evidence>
<keyword evidence="6 18" id="KW-0031">Aminopeptidase</keyword>
<dbReference type="FunFam" id="1.10.390.10:FF:000004">
    <property type="entry name" value="Aminopeptidase N"/>
    <property type="match status" value="1"/>
</dbReference>
<dbReference type="InterPro" id="IPR027268">
    <property type="entry name" value="Peptidase_M4/M1_CTD_sf"/>
</dbReference>